<dbReference type="GO" id="GO:0045944">
    <property type="term" value="P:positive regulation of transcription by RNA polymerase II"/>
    <property type="evidence" value="ECO:0007669"/>
    <property type="project" value="TreeGrafter"/>
</dbReference>
<dbReference type="InterPro" id="IPR039355">
    <property type="entry name" value="Transcription_factor_GATA"/>
</dbReference>
<dbReference type="Gene3D" id="3.30.50.10">
    <property type="entry name" value="Erythroid Transcription Factor GATA-1, subunit A"/>
    <property type="match status" value="1"/>
</dbReference>
<keyword evidence="9" id="KW-1185">Reference proteome</keyword>
<dbReference type="PANTHER" id="PTHR10071">
    <property type="entry name" value="TRANSCRIPTION FACTOR GATA FAMILY MEMBER"/>
    <property type="match status" value="1"/>
</dbReference>
<keyword evidence="4" id="KW-0862">Zinc</keyword>
<evidence type="ECO:0000313" key="8">
    <source>
        <dbReference type="EMBL" id="ORZ40219.1"/>
    </source>
</evidence>
<evidence type="ECO:0000256" key="1">
    <source>
        <dbReference type="ARBA" id="ARBA00004123"/>
    </source>
</evidence>
<evidence type="ECO:0000256" key="5">
    <source>
        <dbReference type="ARBA" id="ARBA00023242"/>
    </source>
</evidence>
<dbReference type="EMBL" id="MCFL01000003">
    <property type="protein sequence ID" value="ORZ40219.1"/>
    <property type="molecule type" value="Genomic_DNA"/>
</dbReference>
<evidence type="ECO:0000256" key="6">
    <source>
        <dbReference type="PROSITE-ProRule" id="PRU00094"/>
    </source>
</evidence>
<dbReference type="CDD" id="cd00202">
    <property type="entry name" value="ZnF_GATA"/>
    <property type="match status" value="1"/>
</dbReference>
<accession>A0A1Y2I0F1</accession>
<keyword evidence="3 6" id="KW-0863">Zinc-finger</keyword>
<reference evidence="8 9" key="1">
    <citation type="submission" date="2016-07" db="EMBL/GenBank/DDBJ databases">
        <title>Pervasive Adenine N6-methylation of Active Genes in Fungi.</title>
        <authorList>
            <consortium name="DOE Joint Genome Institute"/>
            <person name="Mondo S.J."/>
            <person name="Dannebaum R.O."/>
            <person name="Kuo R.C."/>
            <person name="Labutti K."/>
            <person name="Haridas S."/>
            <person name="Kuo A."/>
            <person name="Salamov A."/>
            <person name="Ahrendt S.R."/>
            <person name="Lipzen A."/>
            <person name="Sullivan W."/>
            <person name="Andreopoulos W.B."/>
            <person name="Clum A."/>
            <person name="Lindquist E."/>
            <person name="Daum C."/>
            <person name="Ramamoorthy G.K."/>
            <person name="Gryganskyi A."/>
            <person name="Culley D."/>
            <person name="Magnuson J.K."/>
            <person name="James T.Y."/>
            <person name="O'Malley M.A."/>
            <person name="Stajich J.E."/>
            <person name="Spatafora J.W."/>
            <person name="Visel A."/>
            <person name="Grigoriev I.V."/>
        </authorList>
    </citation>
    <scope>NUCLEOTIDE SEQUENCE [LARGE SCALE GENOMIC DNA]</scope>
    <source>
        <strain evidence="8 9">PL171</strain>
    </source>
</reference>
<comment type="caution">
    <text evidence="8">The sequence shown here is derived from an EMBL/GenBank/DDBJ whole genome shotgun (WGS) entry which is preliminary data.</text>
</comment>
<organism evidence="8 9">
    <name type="scientific">Catenaria anguillulae PL171</name>
    <dbReference type="NCBI Taxonomy" id="765915"/>
    <lineage>
        <taxon>Eukaryota</taxon>
        <taxon>Fungi</taxon>
        <taxon>Fungi incertae sedis</taxon>
        <taxon>Blastocladiomycota</taxon>
        <taxon>Blastocladiomycetes</taxon>
        <taxon>Blastocladiales</taxon>
        <taxon>Catenariaceae</taxon>
        <taxon>Catenaria</taxon>
    </lineage>
</organism>
<evidence type="ECO:0000256" key="4">
    <source>
        <dbReference type="ARBA" id="ARBA00022833"/>
    </source>
</evidence>
<dbReference type="PANTHER" id="PTHR10071:SF281">
    <property type="entry name" value="BOX A-BINDING FACTOR-RELATED"/>
    <property type="match status" value="1"/>
</dbReference>
<protein>
    <recommendedName>
        <fullName evidence="7">GATA-type domain-containing protein</fullName>
    </recommendedName>
</protein>
<dbReference type="Pfam" id="PF00320">
    <property type="entry name" value="GATA"/>
    <property type="match status" value="1"/>
</dbReference>
<dbReference type="SMART" id="SM00401">
    <property type="entry name" value="ZnF_GATA"/>
    <property type="match status" value="1"/>
</dbReference>
<dbReference type="OrthoDB" id="515401at2759"/>
<name>A0A1Y2I0F1_9FUNG</name>
<dbReference type="GO" id="GO:0000978">
    <property type="term" value="F:RNA polymerase II cis-regulatory region sequence-specific DNA binding"/>
    <property type="evidence" value="ECO:0007669"/>
    <property type="project" value="TreeGrafter"/>
</dbReference>
<dbReference type="GO" id="GO:0000981">
    <property type="term" value="F:DNA-binding transcription factor activity, RNA polymerase II-specific"/>
    <property type="evidence" value="ECO:0007669"/>
    <property type="project" value="TreeGrafter"/>
</dbReference>
<proteinExistence type="predicted"/>
<dbReference type="GO" id="GO:0000122">
    <property type="term" value="P:negative regulation of transcription by RNA polymerase II"/>
    <property type="evidence" value="ECO:0007669"/>
    <property type="project" value="TreeGrafter"/>
</dbReference>
<evidence type="ECO:0000259" key="7">
    <source>
        <dbReference type="PROSITE" id="PS50114"/>
    </source>
</evidence>
<evidence type="ECO:0000256" key="3">
    <source>
        <dbReference type="ARBA" id="ARBA00022771"/>
    </source>
</evidence>
<keyword evidence="2" id="KW-0479">Metal-binding</keyword>
<dbReference type="PROSITE" id="PS50114">
    <property type="entry name" value="GATA_ZN_FINGER_2"/>
    <property type="match status" value="1"/>
</dbReference>
<evidence type="ECO:0000256" key="2">
    <source>
        <dbReference type="ARBA" id="ARBA00022723"/>
    </source>
</evidence>
<dbReference type="GO" id="GO:0005634">
    <property type="term" value="C:nucleus"/>
    <property type="evidence" value="ECO:0007669"/>
    <property type="project" value="UniProtKB-SubCell"/>
</dbReference>
<dbReference type="InterPro" id="IPR000679">
    <property type="entry name" value="Znf_GATA"/>
</dbReference>
<sequence length="67" mass="7585">MTSAGGRSSKRNQQQFVCSNCSTTTTPLWRRSEAGEPLCNACGLYLRLHGSERPVEMRNDVIKKRNR</sequence>
<dbReference type="STRING" id="765915.A0A1Y2I0F1"/>
<dbReference type="PROSITE" id="PS00344">
    <property type="entry name" value="GATA_ZN_FINGER_1"/>
    <property type="match status" value="1"/>
</dbReference>
<dbReference type="PRINTS" id="PR00619">
    <property type="entry name" value="GATAZNFINGER"/>
</dbReference>
<evidence type="ECO:0000313" key="9">
    <source>
        <dbReference type="Proteomes" id="UP000193411"/>
    </source>
</evidence>
<dbReference type="AlphaFoldDB" id="A0A1Y2I0F1"/>
<dbReference type="FunFam" id="3.30.50.10:FF:000007">
    <property type="entry name" value="Nitrogen regulatory AreA, N-terminal"/>
    <property type="match status" value="1"/>
</dbReference>
<feature type="domain" description="GATA-type" evidence="7">
    <location>
        <begin position="12"/>
        <end position="65"/>
    </location>
</feature>
<dbReference type="InterPro" id="IPR013088">
    <property type="entry name" value="Znf_NHR/GATA"/>
</dbReference>
<dbReference type="SUPFAM" id="SSF57716">
    <property type="entry name" value="Glucocorticoid receptor-like (DNA-binding domain)"/>
    <property type="match status" value="1"/>
</dbReference>
<dbReference type="GO" id="GO:0008270">
    <property type="term" value="F:zinc ion binding"/>
    <property type="evidence" value="ECO:0007669"/>
    <property type="project" value="UniProtKB-KW"/>
</dbReference>
<comment type="subcellular location">
    <subcellularLocation>
        <location evidence="1">Nucleus</location>
    </subcellularLocation>
</comment>
<keyword evidence="5" id="KW-0539">Nucleus</keyword>
<feature type="non-terminal residue" evidence="8">
    <location>
        <position position="67"/>
    </location>
</feature>
<dbReference type="Proteomes" id="UP000193411">
    <property type="component" value="Unassembled WGS sequence"/>
</dbReference>
<gene>
    <name evidence="8" type="ORF">BCR44DRAFT_1386143</name>
</gene>